<protein>
    <submittedName>
        <fullName evidence="1">Uncharacterized protein</fullName>
    </submittedName>
</protein>
<accession>A0ACC3S640</accession>
<organism evidence="1 2">
    <name type="scientific">Zalaria obscura</name>
    <dbReference type="NCBI Taxonomy" id="2024903"/>
    <lineage>
        <taxon>Eukaryota</taxon>
        <taxon>Fungi</taxon>
        <taxon>Dikarya</taxon>
        <taxon>Ascomycota</taxon>
        <taxon>Pezizomycotina</taxon>
        <taxon>Dothideomycetes</taxon>
        <taxon>Dothideomycetidae</taxon>
        <taxon>Dothideales</taxon>
        <taxon>Zalariaceae</taxon>
        <taxon>Zalaria</taxon>
    </lineage>
</organism>
<dbReference type="EMBL" id="JAMKPW020000040">
    <property type="protein sequence ID" value="KAK8198634.1"/>
    <property type="molecule type" value="Genomic_DNA"/>
</dbReference>
<dbReference type="Proteomes" id="UP001320706">
    <property type="component" value="Unassembled WGS sequence"/>
</dbReference>
<reference evidence="1" key="1">
    <citation type="submission" date="2024-02" db="EMBL/GenBank/DDBJ databases">
        <title>Metagenome Assembled Genome of Zalaria obscura JY119.</title>
        <authorList>
            <person name="Vighnesh L."/>
            <person name="Jagadeeshwari U."/>
            <person name="Venkata Ramana C."/>
            <person name="Sasikala C."/>
        </authorList>
    </citation>
    <scope>NUCLEOTIDE SEQUENCE</scope>
    <source>
        <strain evidence="1">JY119</strain>
    </source>
</reference>
<comment type="caution">
    <text evidence="1">The sequence shown here is derived from an EMBL/GenBank/DDBJ whole genome shotgun (WGS) entry which is preliminary data.</text>
</comment>
<evidence type="ECO:0000313" key="2">
    <source>
        <dbReference type="Proteomes" id="UP001320706"/>
    </source>
</evidence>
<gene>
    <name evidence="1" type="ORF">M8818_006501</name>
</gene>
<keyword evidence="2" id="KW-1185">Reference proteome</keyword>
<evidence type="ECO:0000313" key="1">
    <source>
        <dbReference type="EMBL" id="KAK8198634.1"/>
    </source>
</evidence>
<name>A0ACC3S640_9PEZI</name>
<sequence>MSPLKLSPSTKYFFNMSNPAFVLSRGFPSCAARTAPRACFQRCAQTSRPLQHQSRNTGTHSLFGSHRRSYHASSALAHPAPRNKDRGPASKEDTQTDFNTLNILQSMPAPTTAIHATQNDGFALDSGLVVTGCGVLLVAGDAFRWKPWIKDGRVEGTIGEGAKGDDDKGLASEAGKVLNEKGQFEVDEKCWGVFDLVWPKPDLLILGTGKQIVPVSPATRKHINDLGIRLEVQDTRNAAAQYNLLATERGVQQVAAALIPIGWREGR</sequence>
<proteinExistence type="predicted"/>